<evidence type="ECO:0000256" key="3">
    <source>
        <dbReference type="SAM" id="MobiDB-lite"/>
    </source>
</evidence>
<dbReference type="GO" id="GO:0004222">
    <property type="term" value="F:metalloendopeptidase activity"/>
    <property type="evidence" value="ECO:0007669"/>
    <property type="project" value="TreeGrafter"/>
</dbReference>
<dbReference type="Pfam" id="PF01551">
    <property type="entry name" value="Peptidase_M23"/>
    <property type="match status" value="1"/>
</dbReference>
<dbReference type="Gene3D" id="2.70.70.10">
    <property type="entry name" value="Glucose Permease (Domain IIA)"/>
    <property type="match status" value="1"/>
</dbReference>
<feature type="compositionally biased region" description="Basic and acidic residues" evidence="3">
    <location>
        <begin position="271"/>
        <end position="321"/>
    </location>
</feature>
<keyword evidence="2" id="KW-0175">Coiled coil</keyword>
<dbReference type="InterPro" id="IPR011055">
    <property type="entry name" value="Dup_hybrid_motif"/>
</dbReference>
<evidence type="ECO:0000313" key="6">
    <source>
        <dbReference type="Proteomes" id="UP000280819"/>
    </source>
</evidence>
<name>A0A3P1TCM2_9ACTN</name>
<feature type="domain" description="M23ase beta-sheet core" evidence="4">
    <location>
        <begin position="366"/>
        <end position="464"/>
    </location>
</feature>
<dbReference type="SUPFAM" id="SSF51261">
    <property type="entry name" value="Duplicated hybrid motif"/>
    <property type="match status" value="1"/>
</dbReference>
<evidence type="ECO:0000256" key="1">
    <source>
        <dbReference type="ARBA" id="ARBA00022729"/>
    </source>
</evidence>
<gene>
    <name evidence="5" type="ORF">EII34_00240</name>
</gene>
<reference evidence="5 6" key="1">
    <citation type="submission" date="2018-11" db="EMBL/GenBank/DDBJ databases">
        <title>Genomes From Bacteria Associated with the Canine Oral Cavity: a Test Case for Automated Genome-Based Taxonomic Assignment.</title>
        <authorList>
            <person name="Coil D.A."/>
            <person name="Jospin G."/>
            <person name="Darling A.E."/>
            <person name="Wallis C."/>
            <person name="Davis I.J."/>
            <person name="Harris S."/>
            <person name="Eisen J.A."/>
            <person name="Holcombe L.J."/>
            <person name="O'Flynn C."/>
        </authorList>
    </citation>
    <scope>NUCLEOTIDE SEQUENCE [LARGE SCALE GENOMIC DNA]</scope>
    <source>
        <strain evidence="5 6">OH887_COT-365</strain>
    </source>
</reference>
<proteinExistence type="predicted"/>
<evidence type="ECO:0000259" key="4">
    <source>
        <dbReference type="Pfam" id="PF01551"/>
    </source>
</evidence>
<accession>A0A3P1TCM2</accession>
<comment type="caution">
    <text evidence="5">The sequence shown here is derived from an EMBL/GenBank/DDBJ whole genome shotgun (WGS) entry which is preliminary data.</text>
</comment>
<dbReference type="OrthoDB" id="1099523at2"/>
<feature type="compositionally biased region" description="Gly residues" evidence="3">
    <location>
        <begin position="327"/>
        <end position="340"/>
    </location>
</feature>
<evidence type="ECO:0000313" key="5">
    <source>
        <dbReference type="EMBL" id="RRD06970.1"/>
    </source>
</evidence>
<protein>
    <recommendedName>
        <fullName evidence="4">M23ase beta-sheet core domain-containing protein</fullName>
    </recommendedName>
</protein>
<organism evidence="5 6">
    <name type="scientific">Arachnia propionica</name>
    <dbReference type="NCBI Taxonomy" id="1750"/>
    <lineage>
        <taxon>Bacteria</taxon>
        <taxon>Bacillati</taxon>
        <taxon>Actinomycetota</taxon>
        <taxon>Actinomycetes</taxon>
        <taxon>Propionibacteriales</taxon>
        <taxon>Propionibacteriaceae</taxon>
        <taxon>Arachnia</taxon>
    </lineage>
</organism>
<dbReference type="InterPro" id="IPR050570">
    <property type="entry name" value="Cell_wall_metabolism_enzyme"/>
</dbReference>
<dbReference type="CDD" id="cd12797">
    <property type="entry name" value="M23_peptidase"/>
    <property type="match status" value="1"/>
</dbReference>
<dbReference type="Gene3D" id="1.20.120.330">
    <property type="entry name" value="Nucleotidyltransferases domain 2"/>
    <property type="match status" value="1"/>
</dbReference>
<dbReference type="PANTHER" id="PTHR21666:SF289">
    <property type="entry name" value="L-ALA--D-GLU ENDOPEPTIDASE"/>
    <property type="match status" value="1"/>
</dbReference>
<feature type="region of interest" description="Disordered" evidence="3">
    <location>
        <begin position="196"/>
        <end position="345"/>
    </location>
</feature>
<feature type="compositionally biased region" description="Acidic residues" evidence="3">
    <location>
        <begin position="198"/>
        <end position="209"/>
    </location>
</feature>
<dbReference type="PANTHER" id="PTHR21666">
    <property type="entry name" value="PEPTIDASE-RELATED"/>
    <property type="match status" value="1"/>
</dbReference>
<dbReference type="RefSeq" id="WP_124841598.1">
    <property type="nucleotide sequence ID" value="NZ_RQZG01000001.1"/>
</dbReference>
<sequence>MNRDLPPLPENRKLTRVMRGVVTLAVGIALTCAPVHVAGADELDDRRDQLDEELKEQQESVEGASNELTEAVKAYESAKGELSTAEKELDEAEAARSKAQELDAQRAEELKAAEVRLEKAKADVDFTRASYDVVDRRTSEEVNVIAQQNGGLLQLSLFLSDAEASELNQRAQLSDTLFSSSALELDELTERRFAMESAETEAAEAEQAAEEARQAAAEQLEVTKQKEKAAEDKKAEVAKKVEEKDAAKKAADDQLAAEKQRQSELENESADLDRRIKQRIEEQKRQEEERRRAEERAAAEKKAADEKKAAEQEAQSRKKSSESSNTSGGGSGNGTGGGTGFMRPVNGRLSSPYGMRLHPVLGYWKLHDGTDFAASCGAEIRAAADGKVVEKYFNSGYGNRLMIDHGRVGGSYVTTGYNHATHYVVSVGEQVSKGEVIGYVGSTGYSTGCHLHLMVWENGSRVNPMSRWFS</sequence>
<dbReference type="InterPro" id="IPR016047">
    <property type="entry name" value="M23ase_b-sheet_dom"/>
</dbReference>
<feature type="compositionally biased region" description="Basic and acidic residues" evidence="3">
    <location>
        <begin position="221"/>
        <end position="264"/>
    </location>
</feature>
<dbReference type="EMBL" id="RQZG01000001">
    <property type="protein sequence ID" value="RRD06970.1"/>
    <property type="molecule type" value="Genomic_DNA"/>
</dbReference>
<dbReference type="AlphaFoldDB" id="A0A3P1TCM2"/>
<feature type="coiled-coil region" evidence="2">
    <location>
        <begin position="40"/>
        <end position="130"/>
    </location>
</feature>
<keyword evidence="1" id="KW-0732">Signal</keyword>
<dbReference type="Proteomes" id="UP000280819">
    <property type="component" value="Unassembled WGS sequence"/>
</dbReference>
<evidence type="ECO:0000256" key="2">
    <source>
        <dbReference type="SAM" id="Coils"/>
    </source>
</evidence>